<reference evidence="2" key="1">
    <citation type="journal article" date="2015" name="J. Biotechnol.">
        <title>Complete genome sequence of Haloferax gibbonsii strain ARA6, a potential producer of polyhydroxyalkanoates and halocins isolated from Araruama, Rio de Janeiro, Brasil.</title>
        <authorList>
            <person name="Pinto L.H."/>
            <person name="D'Alincourt Carvalho-Assef A.P."/>
            <person name="Vieira R.P."/>
            <person name="Clementino M.M."/>
            <person name="Albano R.M."/>
        </authorList>
    </citation>
    <scope>NUCLEOTIDE SEQUENCE [LARGE SCALE GENOMIC DNA]</scope>
    <source>
        <strain evidence="2">ARA6</strain>
    </source>
</reference>
<evidence type="ECO:0000313" key="2">
    <source>
        <dbReference type="Proteomes" id="UP000066124"/>
    </source>
</evidence>
<protein>
    <submittedName>
        <fullName evidence="1">Uncharacterized protein</fullName>
    </submittedName>
</protein>
<evidence type="ECO:0000313" key="1">
    <source>
        <dbReference type="EMBL" id="AKU09000.1"/>
    </source>
</evidence>
<dbReference type="EMBL" id="CP011947">
    <property type="protein sequence ID" value="AKU09000.1"/>
    <property type="molecule type" value="Genomic_DNA"/>
</dbReference>
<dbReference type="KEGG" id="hgi:ABY42_01710"/>
<name>A0A0K1IXF9_HALGI</name>
<gene>
    <name evidence="1" type="ORF">ABY42_01710</name>
</gene>
<dbReference type="PATRIC" id="fig|35746.4.peg.364"/>
<sequence length="67" mass="6568">MLGYPTLVLGALVAHLRASESSRPFVKNAFLLGVAGECGVLSGIVHLSGSAGASIASALNFVAGAVA</sequence>
<proteinExistence type="predicted"/>
<accession>A0A0K1IXF9</accession>
<dbReference type="Proteomes" id="UP000066124">
    <property type="component" value="Chromosome"/>
</dbReference>
<organism evidence="1 2">
    <name type="scientific">Haloferax gibbonsii</name>
    <dbReference type="NCBI Taxonomy" id="35746"/>
    <lineage>
        <taxon>Archaea</taxon>
        <taxon>Methanobacteriati</taxon>
        <taxon>Methanobacteriota</taxon>
        <taxon>Stenosarchaea group</taxon>
        <taxon>Halobacteria</taxon>
        <taxon>Halobacteriales</taxon>
        <taxon>Haloferacaceae</taxon>
        <taxon>Haloferax</taxon>
    </lineage>
</organism>
<dbReference type="AlphaFoldDB" id="A0A0K1IXF9"/>